<dbReference type="AlphaFoldDB" id="A0A1K2D7R9"/>
<dbReference type="OrthoDB" id="477305at2"/>
<protein>
    <submittedName>
        <fullName evidence="1">Uncharacterized protein</fullName>
    </submittedName>
</protein>
<accession>A0A1K2D7R9</accession>
<gene>
    <name evidence="1" type="ORF">SAMN02787144_101316</name>
</gene>
<sequence>MPGKSRELGRLGPGMLLMAGRGITGFELWRAASGTGADLLWRVRKNIVLPVLEAFDDGSCLSEIVAAGDRERRDPVRFIEYTPRP</sequence>
<name>A0A1K2D7R9_STRAR</name>
<proteinExistence type="predicted"/>
<reference evidence="1 2" key="1">
    <citation type="submission" date="2016-11" db="EMBL/GenBank/DDBJ databases">
        <authorList>
            <person name="Jaros S."/>
            <person name="Januszkiewicz K."/>
            <person name="Wedrychowicz H."/>
        </authorList>
    </citation>
    <scope>NUCLEOTIDE SEQUENCE [LARGE SCALE GENOMIC DNA]</scope>
    <source>
        <strain evidence="1 2">OK807</strain>
    </source>
</reference>
<dbReference type="STRING" id="1893.SAMN02787144_101316"/>
<dbReference type="Proteomes" id="UP000181909">
    <property type="component" value="Unassembled WGS sequence"/>
</dbReference>
<evidence type="ECO:0000313" key="2">
    <source>
        <dbReference type="Proteomes" id="UP000181909"/>
    </source>
</evidence>
<organism evidence="1 2">
    <name type="scientific">Streptomyces atratus</name>
    <dbReference type="NCBI Taxonomy" id="1893"/>
    <lineage>
        <taxon>Bacteria</taxon>
        <taxon>Bacillati</taxon>
        <taxon>Actinomycetota</taxon>
        <taxon>Actinomycetes</taxon>
        <taxon>Kitasatosporales</taxon>
        <taxon>Streptomycetaceae</taxon>
        <taxon>Streptomyces</taxon>
    </lineage>
</organism>
<dbReference type="RefSeq" id="WP_143166524.1">
    <property type="nucleotide sequence ID" value="NZ_CP108276.1"/>
</dbReference>
<evidence type="ECO:0000313" key="1">
    <source>
        <dbReference type="EMBL" id="SFY19383.1"/>
    </source>
</evidence>
<dbReference type="EMBL" id="FPJO01000013">
    <property type="protein sequence ID" value="SFY19383.1"/>
    <property type="molecule type" value="Genomic_DNA"/>
</dbReference>